<evidence type="ECO:0000256" key="1">
    <source>
        <dbReference type="ARBA" id="ARBA00023002"/>
    </source>
</evidence>
<reference evidence="2" key="1">
    <citation type="submission" date="2023-03" db="EMBL/GenBank/DDBJ databases">
        <title>Massive genome expansion in bonnet fungi (Mycena s.s.) driven by repeated elements and novel gene families across ecological guilds.</title>
        <authorList>
            <consortium name="Lawrence Berkeley National Laboratory"/>
            <person name="Harder C.B."/>
            <person name="Miyauchi S."/>
            <person name="Viragh M."/>
            <person name="Kuo A."/>
            <person name="Thoen E."/>
            <person name="Andreopoulos B."/>
            <person name="Lu D."/>
            <person name="Skrede I."/>
            <person name="Drula E."/>
            <person name="Henrissat B."/>
            <person name="Morin E."/>
            <person name="Kohler A."/>
            <person name="Barry K."/>
            <person name="LaButti K."/>
            <person name="Morin E."/>
            <person name="Salamov A."/>
            <person name="Lipzen A."/>
            <person name="Mereny Z."/>
            <person name="Hegedus B."/>
            <person name="Baldrian P."/>
            <person name="Stursova M."/>
            <person name="Weitz H."/>
            <person name="Taylor A."/>
            <person name="Grigoriev I.V."/>
            <person name="Nagy L.G."/>
            <person name="Martin F."/>
            <person name="Kauserud H."/>
        </authorList>
    </citation>
    <scope>NUCLEOTIDE SEQUENCE</scope>
    <source>
        <strain evidence="2">9284</strain>
    </source>
</reference>
<protein>
    <recommendedName>
        <fullName evidence="4">NAD(P)-binding protein</fullName>
    </recommendedName>
</protein>
<organism evidence="2 3">
    <name type="scientific">Roridomyces roridus</name>
    <dbReference type="NCBI Taxonomy" id="1738132"/>
    <lineage>
        <taxon>Eukaryota</taxon>
        <taxon>Fungi</taxon>
        <taxon>Dikarya</taxon>
        <taxon>Basidiomycota</taxon>
        <taxon>Agaricomycotina</taxon>
        <taxon>Agaricomycetes</taxon>
        <taxon>Agaricomycetidae</taxon>
        <taxon>Agaricales</taxon>
        <taxon>Marasmiineae</taxon>
        <taxon>Mycenaceae</taxon>
        <taxon>Roridomyces</taxon>
    </lineage>
</organism>
<evidence type="ECO:0000313" key="3">
    <source>
        <dbReference type="Proteomes" id="UP001221142"/>
    </source>
</evidence>
<accession>A0AAD7FI79</accession>
<dbReference type="PANTHER" id="PTHR43157:SF31">
    <property type="entry name" value="PHOSPHATIDYLINOSITOL-GLYCAN BIOSYNTHESIS CLASS F PROTEIN"/>
    <property type="match status" value="1"/>
</dbReference>
<dbReference type="GO" id="GO:0016491">
    <property type="term" value="F:oxidoreductase activity"/>
    <property type="evidence" value="ECO:0007669"/>
    <property type="project" value="UniProtKB-KW"/>
</dbReference>
<evidence type="ECO:0008006" key="4">
    <source>
        <dbReference type="Google" id="ProtNLM"/>
    </source>
</evidence>
<sequence length="327" mass="35605">MAISTIFHHFFARLPETPANLTGRVFIVTGSNTGIGFALAVHLARRNPARLILAVRDVTKGETAKKEIIAQTGFTGSVEVWELDMARFESVKQFAERANQSLERLDGAVLNAGISLWKWTMTAEGWESMLQINALSTGLLGVLLLPLLQRTSNLAAPDAFAMAPHLTLTGSAGMFLAKFTDRSKPKILEAMNVEGGSDVMDRYITSKLFDLFIARKIAALNQAKGVVVNVVDPGLCASDLARDLGLSAFIIAILRAIAWTCSKGALNLLYGVLNGTPPGAYIMFGKLCQPPDWTLTDTGLRVEEQIWNEMMDVWREISPEVVDIVAA</sequence>
<keyword evidence="3" id="KW-1185">Reference proteome</keyword>
<dbReference type="EMBL" id="JARKIF010000012">
    <property type="protein sequence ID" value="KAJ7625528.1"/>
    <property type="molecule type" value="Genomic_DNA"/>
</dbReference>
<dbReference type="Proteomes" id="UP001221142">
    <property type="component" value="Unassembled WGS sequence"/>
</dbReference>
<comment type="caution">
    <text evidence="2">The sequence shown here is derived from an EMBL/GenBank/DDBJ whole genome shotgun (WGS) entry which is preliminary data.</text>
</comment>
<evidence type="ECO:0000313" key="2">
    <source>
        <dbReference type="EMBL" id="KAJ7625528.1"/>
    </source>
</evidence>
<proteinExistence type="predicted"/>
<dbReference type="InterPro" id="IPR036291">
    <property type="entry name" value="NAD(P)-bd_dom_sf"/>
</dbReference>
<dbReference type="PANTHER" id="PTHR43157">
    <property type="entry name" value="PHOSPHATIDYLINOSITOL-GLYCAN BIOSYNTHESIS CLASS F PROTEIN-RELATED"/>
    <property type="match status" value="1"/>
</dbReference>
<dbReference type="AlphaFoldDB" id="A0AAD7FI79"/>
<keyword evidence="1" id="KW-0560">Oxidoreductase</keyword>
<dbReference type="InterPro" id="IPR002347">
    <property type="entry name" value="SDR_fam"/>
</dbReference>
<name>A0AAD7FI79_9AGAR</name>
<gene>
    <name evidence="2" type="ORF">FB45DRAFT_921667</name>
</gene>
<dbReference type="SUPFAM" id="SSF51735">
    <property type="entry name" value="NAD(P)-binding Rossmann-fold domains"/>
    <property type="match status" value="1"/>
</dbReference>
<dbReference type="PRINTS" id="PR00081">
    <property type="entry name" value="GDHRDH"/>
</dbReference>
<dbReference type="Gene3D" id="3.40.50.720">
    <property type="entry name" value="NAD(P)-binding Rossmann-like Domain"/>
    <property type="match status" value="1"/>
</dbReference>
<dbReference type="Pfam" id="PF00106">
    <property type="entry name" value="adh_short"/>
    <property type="match status" value="1"/>
</dbReference>